<evidence type="ECO:0000313" key="8">
    <source>
        <dbReference type="Proteomes" id="UP000076962"/>
    </source>
</evidence>
<reference evidence="7 8" key="1">
    <citation type="submission" date="2016-05" db="EMBL/GenBank/DDBJ databases">
        <title>Single-cell genome of chain-forming Candidatus Thiomargarita nelsonii and comparison to other large sulfur-oxidizing bacteria.</title>
        <authorList>
            <person name="Winkel M."/>
            <person name="Salman V."/>
            <person name="Woyke T."/>
            <person name="Schulz-Vogt H."/>
            <person name="Richter M."/>
            <person name="Flood B."/>
            <person name="Bailey J."/>
            <person name="Amann R."/>
            <person name="Mussmann M."/>
        </authorList>
    </citation>
    <scope>NUCLEOTIDE SEQUENCE [LARGE SCALE GENOMIC DNA]</scope>
    <source>
        <strain evidence="7 8">THI036</strain>
    </source>
</reference>
<sequence>RLLLLVVGFVGGMMSGLVGNGIDIITFSVMVLLFRLSEKIATPTSVILMAINALVGFALHAFVIGGFTPLVHAYWQAAIPVVVVGAPVGAIISSLLSRMTIVRILIVLIMIEVISSLLLIPLTHAVIITSLTTFVMFSCCYYWMYRCGDDVRIQSFSRFILSTGKAISNPIQRPQCRCL</sequence>
<keyword evidence="5 6" id="KW-0472">Membrane</keyword>
<dbReference type="PANTHER" id="PTHR31154:SF4">
    <property type="entry name" value="MEMBRANE TRANSPORTER PROTEIN"/>
    <property type="match status" value="1"/>
</dbReference>
<feature type="transmembrane region" description="Helical" evidence="6">
    <location>
        <begin position="46"/>
        <end position="67"/>
    </location>
</feature>
<evidence type="ECO:0000313" key="7">
    <source>
        <dbReference type="EMBL" id="OAD21050.1"/>
    </source>
</evidence>
<dbReference type="EMBL" id="LUTY01001909">
    <property type="protein sequence ID" value="OAD21050.1"/>
    <property type="molecule type" value="Genomic_DNA"/>
</dbReference>
<feature type="transmembrane region" description="Helical" evidence="6">
    <location>
        <begin position="6"/>
        <end position="34"/>
    </location>
</feature>
<keyword evidence="3 6" id="KW-0812">Transmembrane</keyword>
<comment type="similarity">
    <text evidence="2 6">Belongs to the 4-toluene sulfonate uptake permease (TSUP) (TC 2.A.102) family.</text>
</comment>
<dbReference type="AlphaFoldDB" id="A0A176RZ56"/>
<organism evidence="7 8">
    <name type="scientific">Candidatus Thiomargarita nelsonii</name>
    <dbReference type="NCBI Taxonomy" id="1003181"/>
    <lineage>
        <taxon>Bacteria</taxon>
        <taxon>Pseudomonadati</taxon>
        <taxon>Pseudomonadota</taxon>
        <taxon>Gammaproteobacteria</taxon>
        <taxon>Thiotrichales</taxon>
        <taxon>Thiotrichaceae</taxon>
        <taxon>Thiomargarita</taxon>
    </lineage>
</organism>
<evidence type="ECO:0000256" key="4">
    <source>
        <dbReference type="ARBA" id="ARBA00022989"/>
    </source>
</evidence>
<dbReference type="PANTHER" id="PTHR31154">
    <property type="entry name" value="MEMBRANE TRANSPORTER PROTEIN"/>
    <property type="match status" value="1"/>
</dbReference>
<evidence type="ECO:0000256" key="3">
    <source>
        <dbReference type="ARBA" id="ARBA00022692"/>
    </source>
</evidence>
<comment type="caution">
    <text evidence="7">The sequence shown here is derived from an EMBL/GenBank/DDBJ whole genome shotgun (WGS) entry which is preliminary data.</text>
</comment>
<dbReference type="Proteomes" id="UP000076962">
    <property type="component" value="Unassembled WGS sequence"/>
</dbReference>
<evidence type="ECO:0000256" key="6">
    <source>
        <dbReference type="RuleBase" id="RU363041"/>
    </source>
</evidence>
<protein>
    <recommendedName>
        <fullName evidence="6">Probable membrane transporter protein</fullName>
    </recommendedName>
</protein>
<name>A0A176RZ56_9GAMM</name>
<gene>
    <name evidence="7" type="ORF">THIOM_003199</name>
</gene>
<evidence type="ECO:0000256" key="2">
    <source>
        <dbReference type="ARBA" id="ARBA00009142"/>
    </source>
</evidence>
<evidence type="ECO:0000256" key="5">
    <source>
        <dbReference type="ARBA" id="ARBA00023136"/>
    </source>
</evidence>
<dbReference type="GO" id="GO:0005886">
    <property type="term" value="C:plasma membrane"/>
    <property type="evidence" value="ECO:0007669"/>
    <property type="project" value="UniProtKB-SubCell"/>
</dbReference>
<feature type="transmembrane region" description="Helical" evidence="6">
    <location>
        <begin position="100"/>
        <end position="120"/>
    </location>
</feature>
<feature type="transmembrane region" description="Helical" evidence="6">
    <location>
        <begin position="73"/>
        <end position="93"/>
    </location>
</feature>
<keyword evidence="4 6" id="KW-1133">Transmembrane helix</keyword>
<accession>A0A176RZ56</accession>
<dbReference type="InterPro" id="IPR002781">
    <property type="entry name" value="TM_pro_TauE-like"/>
</dbReference>
<keyword evidence="6" id="KW-1003">Cell membrane</keyword>
<dbReference type="Pfam" id="PF01925">
    <property type="entry name" value="TauE"/>
    <property type="match status" value="1"/>
</dbReference>
<feature type="transmembrane region" description="Helical" evidence="6">
    <location>
        <begin position="126"/>
        <end position="145"/>
    </location>
</feature>
<feature type="non-terminal residue" evidence="7">
    <location>
        <position position="1"/>
    </location>
</feature>
<comment type="subcellular location">
    <subcellularLocation>
        <location evidence="6">Cell membrane</location>
        <topology evidence="6">Multi-pass membrane protein</topology>
    </subcellularLocation>
    <subcellularLocation>
        <location evidence="1">Membrane</location>
        <topology evidence="1">Multi-pass membrane protein</topology>
    </subcellularLocation>
</comment>
<evidence type="ECO:0000256" key="1">
    <source>
        <dbReference type="ARBA" id="ARBA00004141"/>
    </source>
</evidence>
<proteinExistence type="inferred from homology"/>
<keyword evidence="8" id="KW-1185">Reference proteome</keyword>